<dbReference type="AlphaFoldDB" id="A0A836GM01"/>
<feature type="region of interest" description="Disordered" evidence="1">
    <location>
        <begin position="362"/>
        <end position="391"/>
    </location>
</feature>
<feature type="compositionally biased region" description="Low complexity" evidence="1">
    <location>
        <begin position="380"/>
        <end position="390"/>
    </location>
</feature>
<name>A0A836GM01_9TRYP</name>
<dbReference type="EMBL" id="JAFEUZ010000012">
    <property type="protein sequence ID" value="KAG5484467.1"/>
    <property type="molecule type" value="Genomic_DNA"/>
</dbReference>
<reference evidence="4" key="2">
    <citation type="journal article" date="2021" name="Sci. Data">
        <title>Chromosome-scale genome sequencing, assembly and annotation of six genomes from subfamily Leishmaniinae.</title>
        <authorList>
            <person name="Almutairi H."/>
            <person name="Urbaniak M.D."/>
            <person name="Bates M.D."/>
            <person name="Jariyapan N."/>
            <person name="Kwakye-Nuako G."/>
            <person name="Thomaz Soccol V."/>
            <person name="Al-Salem W.S."/>
            <person name="Dillon R.J."/>
            <person name="Bates P.A."/>
            <person name="Gatherer D."/>
        </authorList>
    </citation>
    <scope>NUCLEOTIDE SEQUENCE [LARGE SCALE GENOMIC DNA]</scope>
</reference>
<dbReference type="KEGG" id="lmat:92517704"/>
<feature type="compositionally biased region" description="Basic and acidic residues" evidence="1">
    <location>
        <begin position="362"/>
        <end position="378"/>
    </location>
</feature>
<reference evidence="4" key="1">
    <citation type="journal article" date="2021" name="Microbiol. Resour. Announc.">
        <title>LGAAP: Leishmaniinae Genome Assembly and Annotation Pipeline.</title>
        <authorList>
            <person name="Almutairi H."/>
            <person name="Urbaniak M.D."/>
            <person name="Bates M.D."/>
            <person name="Jariyapan N."/>
            <person name="Kwakye-Nuako G."/>
            <person name="Thomaz-Soccol V."/>
            <person name="Al-Salem W.S."/>
            <person name="Dillon R.J."/>
            <person name="Bates P.A."/>
            <person name="Gatherer D."/>
        </authorList>
    </citation>
    <scope>NUCLEOTIDE SEQUENCE [LARGE SCALE GENOMIC DNA]</scope>
</reference>
<protein>
    <recommendedName>
        <fullName evidence="2">SET domain-containing protein</fullName>
    </recommendedName>
</protein>
<evidence type="ECO:0000256" key="1">
    <source>
        <dbReference type="SAM" id="MobiDB-lite"/>
    </source>
</evidence>
<proteinExistence type="predicted"/>
<evidence type="ECO:0000259" key="2">
    <source>
        <dbReference type="PROSITE" id="PS50280"/>
    </source>
</evidence>
<comment type="caution">
    <text evidence="3">The sequence shown here is derived from an EMBL/GenBank/DDBJ whole genome shotgun (WGS) entry which is preliminary data.</text>
</comment>
<dbReference type="Proteomes" id="UP000673552">
    <property type="component" value="Unassembled WGS sequence"/>
</dbReference>
<gene>
    <name evidence="3" type="ORF">LSCM1_07836</name>
</gene>
<keyword evidence="4" id="KW-1185">Reference proteome</keyword>
<accession>A0A836GM01</accession>
<evidence type="ECO:0000313" key="4">
    <source>
        <dbReference type="Proteomes" id="UP000673552"/>
    </source>
</evidence>
<feature type="domain" description="SET" evidence="2">
    <location>
        <begin position="236"/>
        <end position="428"/>
    </location>
</feature>
<evidence type="ECO:0000313" key="3">
    <source>
        <dbReference type="EMBL" id="KAG5484467.1"/>
    </source>
</evidence>
<dbReference type="InterPro" id="IPR046341">
    <property type="entry name" value="SET_dom_sf"/>
</dbReference>
<dbReference type="SUPFAM" id="SSF82199">
    <property type="entry name" value="SET domain"/>
    <property type="match status" value="2"/>
</dbReference>
<dbReference type="Gene3D" id="2.170.270.10">
    <property type="entry name" value="SET domain"/>
    <property type="match status" value="1"/>
</dbReference>
<dbReference type="OrthoDB" id="5792673at2759"/>
<organism evidence="3 4">
    <name type="scientific">Leishmania martiniquensis</name>
    <dbReference type="NCBI Taxonomy" id="1580590"/>
    <lineage>
        <taxon>Eukaryota</taxon>
        <taxon>Discoba</taxon>
        <taxon>Euglenozoa</taxon>
        <taxon>Kinetoplastea</taxon>
        <taxon>Metakinetoplastina</taxon>
        <taxon>Trypanosomatida</taxon>
        <taxon>Trypanosomatidae</taxon>
        <taxon>Leishmaniinae</taxon>
        <taxon>Leishmania</taxon>
    </lineage>
</organism>
<dbReference type="PROSITE" id="PS50280">
    <property type="entry name" value="SET"/>
    <property type="match status" value="1"/>
</dbReference>
<dbReference type="RefSeq" id="XP_067180405.1">
    <property type="nucleotide sequence ID" value="XM_067325192.1"/>
</dbReference>
<dbReference type="GeneID" id="92517704"/>
<sequence>MLLPPQAVRYRRGGDCLLRWGYAPSSQAIPCLARYAMSTSSGSPAAPVACSVPRRSKRLSYADADRVYGHRNMLASLWERPQSPPAELPSTTVSNSSCATCLRALRTRAQQRWLTLLLALMRTPYLGSLVMRVLEASAYAAYVKGSVVIFTRRRVGPPVAMATEPDTLGGSSDLDKVGRSACTHMSPTRCADDFSGGSTPSTSPRRWPAGCPSTAAAASSSIPFSRGAPLHDYALDCLYIGSSPIHSRGLFTARALPRGTRIIAEPRRSLLIAPHFVRLLGDTHEKLPDTWHYTQPTGSIVELVTQGQPHHLMNHSCAANVCSGLSRAFWEAAMMAGTWQQQQQHSWWIDSTVSCSSERAEALRGTDRAEGMAHERRNGSPSSSSFDSPSHGADWGERLTRWPCFADANSFFLTRHVAAGEELTLDYSTRMATLGPEESAGALKSRSWLLCRCGQSCCRHYVYRPRPEVSAFLRALRTGKCRKWRNGHPSGKHDALLAHEGAAQPSAIGVCDPLHVMAKLLELGFDDELVLLSYAASSADVVAYLYGQPLPSLQRPSATQWRASSTPRCSLSKTQESIDVEVRRVSKRQLLQEYRYVFRLLNEAVPGRT</sequence>
<dbReference type="InterPro" id="IPR001214">
    <property type="entry name" value="SET_dom"/>
</dbReference>